<reference evidence="2 3" key="1">
    <citation type="submission" date="2020-08" db="EMBL/GenBank/DDBJ databases">
        <title>Genomic Encyclopedia of Type Strains, Phase IV (KMG-IV): sequencing the most valuable type-strain genomes for metagenomic binning, comparative biology and taxonomic classification.</title>
        <authorList>
            <person name="Goeker M."/>
        </authorList>
    </citation>
    <scope>NUCLEOTIDE SEQUENCE [LARGE SCALE GENOMIC DNA]</scope>
    <source>
        <strain evidence="2 3">DSM 11275</strain>
    </source>
</reference>
<dbReference type="EMBL" id="JACHGO010000002">
    <property type="protein sequence ID" value="MBB5142712.1"/>
    <property type="molecule type" value="Genomic_DNA"/>
</dbReference>
<dbReference type="Proteomes" id="UP000539075">
    <property type="component" value="Unassembled WGS sequence"/>
</dbReference>
<comment type="caution">
    <text evidence="2">The sequence shown here is derived from an EMBL/GenBank/DDBJ whole genome shotgun (WGS) entry which is preliminary data.</text>
</comment>
<dbReference type="RefSeq" id="WP_246387978.1">
    <property type="nucleotide sequence ID" value="NZ_JACHGO010000002.1"/>
</dbReference>
<dbReference type="SUPFAM" id="SSF53474">
    <property type="entry name" value="alpha/beta-Hydrolases"/>
    <property type="match status" value="1"/>
</dbReference>
<evidence type="ECO:0000259" key="1">
    <source>
        <dbReference type="Pfam" id="PF12697"/>
    </source>
</evidence>
<evidence type="ECO:0000313" key="2">
    <source>
        <dbReference type="EMBL" id="MBB5142712.1"/>
    </source>
</evidence>
<dbReference type="PANTHER" id="PTHR43194">
    <property type="entry name" value="HYDROLASE ALPHA/BETA FOLD FAMILY"/>
    <property type="match status" value="1"/>
</dbReference>
<dbReference type="Gene3D" id="3.40.50.1820">
    <property type="entry name" value="alpha/beta hydrolase"/>
    <property type="match status" value="1"/>
</dbReference>
<organism evidence="2 3">
    <name type="scientific">Desulfovibrio intestinalis</name>
    <dbReference type="NCBI Taxonomy" id="58621"/>
    <lineage>
        <taxon>Bacteria</taxon>
        <taxon>Pseudomonadati</taxon>
        <taxon>Thermodesulfobacteriota</taxon>
        <taxon>Desulfovibrionia</taxon>
        <taxon>Desulfovibrionales</taxon>
        <taxon>Desulfovibrionaceae</taxon>
        <taxon>Desulfovibrio</taxon>
    </lineage>
</organism>
<feature type="domain" description="AB hydrolase-1" evidence="1">
    <location>
        <begin position="51"/>
        <end position="278"/>
    </location>
</feature>
<dbReference type="InterPro" id="IPR050228">
    <property type="entry name" value="Carboxylesterase_BioH"/>
</dbReference>
<dbReference type="Pfam" id="PF12697">
    <property type="entry name" value="Abhydrolase_6"/>
    <property type="match status" value="1"/>
</dbReference>
<proteinExistence type="predicted"/>
<accession>A0A7W8FGE2</accession>
<gene>
    <name evidence="2" type="ORF">HNQ38_000791</name>
</gene>
<evidence type="ECO:0000313" key="3">
    <source>
        <dbReference type="Proteomes" id="UP000539075"/>
    </source>
</evidence>
<sequence length="316" mass="35034">MIDMPADRLLKPPIPDMPLPDVTYHSLRPQGSKASLEFWPKQNAGVILFYPGTMLSPVQYRPLLAALHEAGFAVAALHLTGHGRNNHWTGFTFADLLQDGLAAEQWLRQQGHNAIAVCGHSQGGILTLAHAAASQGLTAAFPITAILPQNDDAIELTRFRRWKNKRRELTARINAVARWLPRLPLPLLSYLSVRRITSGARRIIYNRRYSRLTYPLSFLSSLFSARVANKMHCPLYFFSAINDALFTSETTKATFEQLEAPVKKLFWLPGGGHLAAMNPPLCRFIARHAAAACAGLGLPLQLEKTRHTQGGARYGL</sequence>
<dbReference type="AlphaFoldDB" id="A0A7W8FGE2"/>
<protein>
    <submittedName>
        <fullName evidence="2">Esterase/lipase</fullName>
    </submittedName>
</protein>
<name>A0A7W8FGE2_9BACT</name>
<dbReference type="InterPro" id="IPR029058">
    <property type="entry name" value="AB_hydrolase_fold"/>
</dbReference>
<dbReference type="PANTHER" id="PTHR43194:SF2">
    <property type="entry name" value="PEROXISOMAL MEMBRANE PROTEIN LPX1"/>
    <property type="match status" value="1"/>
</dbReference>
<keyword evidence="3" id="KW-1185">Reference proteome</keyword>
<dbReference type="InterPro" id="IPR000073">
    <property type="entry name" value="AB_hydrolase_1"/>
</dbReference>